<dbReference type="PANTHER" id="PTHR33052">
    <property type="entry name" value="DUF4228 DOMAIN PROTEIN-RELATED"/>
    <property type="match status" value="1"/>
</dbReference>
<feature type="region of interest" description="Disordered" evidence="1">
    <location>
        <begin position="119"/>
        <end position="139"/>
    </location>
</feature>
<protein>
    <submittedName>
        <fullName evidence="2">Uncharacterized protein</fullName>
    </submittedName>
</protein>
<dbReference type="EMBL" id="QZWG01000010">
    <property type="protein sequence ID" value="RZB89272.1"/>
    <property type="molecule type" value="Genomic_DNA"/>
</dbReference>
<dbReference type="InterPro" id="IPR025322">
    <property type="entry name" value="PADRE_dom"/>
</dbReference>
<accession>A0A445IT85</accession>
<evidence type="ECO:0000313" key="2">
    <source>
        <dbReference type="EMBL" id="RZB89272.1"/>
    </source>
</evidence>
<keyword evidence="3" id="KW-1185">Reference proteome</keyword>
<sequence>MGNYVSCTLAPPLMKNSKATRVIIPTGEVKQFKEIVKAAELMLEHPNYFLVNSRSLHIGRRFSALGADEELEFGNVYIFFPMRRVNSLVTAPDMAVLFLAANSAAKRLSGSKARVLPDNCGGKTWQQREEEEESSKDESLSVIPRLSLEGVESGFQYRLNYCRSRKPVLETINEEPVRLRRLVGASPLPFAASRKLMHELEEHLVCIGIDQSYTCWTWHGEKRNETADYDMQDSVRNTNPSKELVYHVVIVAILQLAAKLCYIWYDSDRRESYFPRAVDNAKKTDPKAQALKTAMAVIVKSGCQVFKKKTKWTRTLL</sequence>
<name>A0A445IT85_GLYSO</name>
<dbReference type="AlphaFoldDB" id="A0A445IT85"/>
<evidence type="ECO:0000256" key="1">
    <source>
        <dbReference type="SAM" id="MobiDB-lite"/>
    </source>
</evidence>
<evidence type="ECO:0000313" key="3">
    <source>
        <dbReference type="Proteomes" id="UP000289340"/>
    </source>
</evidence>
<reference evidence="2 3" key="1">
    <citation type="submission" date="2018-09" db="EMBL/GenBank/DDBJ databases">
        <title>A high-quality reference genome of wild soybean provides a powerful tool to mine soybean genomes.</title>
        <authorList>
            <person name="Xie M."/>
            <person name="Chung C.Y.L."/>
            <person name="Li M.-W."/>
            <person name="Wong F.-L."/>
            <person name="Chan T.-F."/>
            <person name="Lam H.-M."/>
        </authorList>
    </citation>
    <scope>NUCLEOTIDE SEQUENCE [LARGE SCALE GENOMIC DNA]</scope>
    <source>
        <strain evidence="3">cv. W05</strain>
        <tissue evidence="2">Hypocotyl of etiolated seedlings</tissue>
    </source>
</reference>
<proteinExistence type="predicted"/>
<comment type="caution">
    <text evidence="2">The sequence shown here is derived from an EMBL/GenBank/DDBJ whole genome shotgun (WGS) entry which is preliminary data.</text>
</comment>
<dbReference type="Proteomes" id="UP000289340">
    <property type="component" value="Chromosome 10"/>
</dbReference>
<gene>
    <name evidence="2" type="ORF">D0Y65_028227</name>
</gene>
<organism evidence="2 3">
    <name type="scientific">Glycine soja</name>
    <name type="common">Wild soybean</name>
    <dbReference type="NCBI Taxonomy" id="3848"/>
    <lineage>
        <taxon>Eukaryota</taxon>
        <taxon>Viridiplantae</taxon>
        <taxon>Streptophyta</taxon>
        <taxon>Embryophyta</taxon>
        <taxon>Tracheophyta</taxon>
        <taxon>Spermatophyta</taxon>
        <taxon>Magnoliopsida</taxon>
        <taxon>eudicotyledons</taxon>
        <taxon>Gunneridae</taxon>
        <taxon>Pentapetalae</taxon>
        <taxon>rosids</taxon>
        <taxon>fabids</taxon>
        <taxon>Fabales</taxon>
        <taxon>Fabaceae</taxon>
        <taxon>Papilionoideae</taxon>
        <taxon>50 kb inversion clade</taxon>
        <taxon>NPAAA clade</taxon>
        <taxon>indigoferoid/millettioid clade</taxon>
        <taxon>Phaseoleae</taxon>
        <taxon>Glycine</taxon>
        <taxon>Glycine subgen. Soja</taxon>
    </lineage>
</organism>
<dbReference type="Pfam" id="PF14009">
    <property type="entry name" value="PADRE"/>
    <property type="match status" value="1"/>
</dbReference>